<dbReference type="InterPro" id="IPR056912">
    <property type="entry name" value="Phage_JBD30_tail_term-like"/>
</dbReference>
<gene>
    <name evidence="1" type="ORF">PSEWESI4_01506</name>
</gene>
<sequence>MSAPFDHRLVLERLRTELPAKFNLGTAADLAAVTSLRDFRPPQVFVVLAQETPIPRQPGSAGGAGRQIAVVHFGVTLAVTNHRDNRGAAAGDDLQALLGQVRDALIGWTPALPAARDCQLIQGKVIDYDTNVLVWADIYQTQHAIGRAP</sequence>
<dbReference type="EMBL" id="CAJFCI010000031">
    <property type="protein sequence ID" value="CAD5107235.1"/>
    <property type="molecule type" value="Genomic_DNA"/>
</dbReference>
<dbReference type="Proteomes" id="UP000583387">
    <property type="component" value="Unassembled WGS sequence"/>
</dbReference>
<dbReference type="AlphaFoldDB" id="A0A7U7ELN4"/>
<dbReference type="RefSeq" id="WP_235978894.1">
    <property type="nucleotide sequence ID" value="NZ_CAJFCI010000031.1"/>
</dbReference>
<evidence type="ECO:0008006" key="3">
    <source>
        <dbReference type="Google" id="ProtNLM"/>
    </source>
</evidence>
<reference evidence="1 2" key="1">
    <citation type="submission" date="2020-08" db="EMBL/GenBank/DDBJ databases">
        <authorList>
            <person name="Criscuolo A."/>
        </authorList>
    </citation>
    <scope>NUCLEOTIDE SEQUENCE [LARGE SCALE GENOMIC DNA]</scope>
    <source>
        <strain evidence="1">CIP111764</strain>
    </source>
</reference>
<protein>
    <recommendedName>
        <fullName evidence="3">Gp37 protein</fullName>
    </recommendedName>
</protein>
<proteinExistence type="predicted"/>
<evidence type="ECO:0000313" key="2">
    <source>
        <dbReference type="Proteomes" id="UP000583387"/>
    </source>
</evidence>
<accession>A0A7U7ELN4</accession>
<dbReference type="Pfam" id="PF23840">
    <property type="entry name" value="Phage_tail_terminator"/>
    <property type="match status" value="1"/>
</dbReference>
<name>A0A7U7ELN4_9GAMM</name>
<keyword evidence="2" id="KW-1185">Reference proteome</keyword>
<evidence type="ECO:0000313" key="1">
    <source>
        <dbReference type="EMBL" id="CAD5107235.1"/>
    </source>
</evidence>
<organism evidence="1 2">
    <name type="scientific">Zestomonas carbonaria</name>
    <dbReference type="NCBI Taxonomy" id="2762745"/>
    <lineage>
        <taxon>Bacteria</taxon>
        <taxon>Pseudomonadati</taxon>
        <taxon>Pseudomonadota</taxon>
        <taxon>Gammaproteobacteria</taxon>
        <taxon>Pseudomonadales</taxon>
        <taxon>Pseudomonadaceae</taxon>
        <taxon>Zestomonas</taxon>
    </lineage>
</organism>
<comment type="caution">
    <text evidence="1">The sequence shown here is derived from an EMBL/GenBank/DDBJ whole genome shotgun (WGS) entry which is preliminary data.</text>
</comment>